<feature type="binding site" evidence="5">
    <location>
        <position position="97"/>
    </location>
    <ligand>
        <name>S-adenosyl-L-methionine</name>
        <dbReference type="ChEBI" id="CHEBI:59789"/>
    </ligand>
</feature>
<dbReference type="CDD" id="cd18081">
    <property type="entry name" value="RlmH-like"/>
    <property type="match status" value="1"/>
</dbReference>
<keyword evidence="3 5" id="KW-0949">S-adenosyl-L-methionine</keyword>
<protein>
    <recommendedName>
        <fullName evidence="5">Ribosomal RNA large subunit methyltransferase H</fullName>
        <ecNumber evidence="5">2.1.1.177</ecNumber>
    </recommendedName>
    <alternativeName>
        <fullName evidence="5">23S rRNA (pseudouridine1915-N3)-methyltransferase</fullName>
    </alternativeName>
    <alternativeName>
        <fullName evidence="5">23S rRNA m3Psi1915 methyltransferase</fullName>
    </alternativeName>
    <alternativeName>
        <fullName evidence="5">rRNA (pseudouridine-N3-)-methyltransferase RlmH</fullName>
    </alternativeName>
</protein>
<evidence type="ECO:0000256" key="5">
    <source>
        <dbReference type="HAMAP-Rule" id="MF_00658"/>
    </source>
</evidence>
<evidence type="ECO:0000256" key="3">
    <source>
        <dbReference type="ARBA" id="ARBA00022691"/>
    </source>
</evidence>
<dbReference type="RefSeq" id="WP_274152150.1">
    <property type="nucleotide sequence ID" value="NZ_CP117812.1"/>
</dbReference>
<evidence type="ECO:0000313" key="7">
    <source>
        <dbReference type="Proteomes" id="UP001214250"/>
    </source>
</evidence>
<keyword evidence="2 5" id="KW-0808">Transferase</keyword>
<feature type="binding site" evidence="5">
    <location>
        <begin position="116"/>
        <end position="121"/>
    </location>
    <ligand>
        <name>S-adenosyl-L-methionine</name>
        <dbReference type="ChEBI" id="CHEBI:59789"/>
    </ligand>
</feature>
<evidence type="ECO:0000256" key="2">
    <source>
        <dbReference type="ARBA" id="ARBA00022679"/>
    </source>
</evidence>
<keyword evidence="5" id="KW-0698">rRNA processing</keyword>
<keyword evidence="7" id="KW-1185">Reference proteome</keyword>
<name>A0ABY7VWJ0_9BACT</name>
<dbReference type="PANTHER" id="PTHR33603">
    <property type="entry name" value="METHYLTRANSFERASE"/>
    <property type="match status" value="1"/>
</dbReference>
<comment type="catalytic activity">
    <reaction evidence="5">
        <text>pseudouridine(1915) in 23S rRNA + S-adenosyl-L-methionine = N(3)-methylpseudouridine(1915) in 23S rRNA + S-adenosyl-L-homocysteine + H(+)</text>
        <dbReference type="Rhea" id="RHEA:42752"/>
        <dbReference type="Rhea" id="RHEA-COMP:10221"/>
        <dbReference type="Rhea" id="RHEA-COMP:10222"/>
        <dbReference type="ChEBI" id="CHEBI:15378"/>
        <dbReference type="ChEBI" id="CHEBI:57856"/>
        <dbReference type="ChEBI" id="CHEBI:59789"/>
        <dbReference type="ChEBI" id="CHEBI:65314"/>
        <dbReference type="ChEBI" id="CHEBI:74486"/>
        <dbReference type="EC" id="2.1.1.177"/>
    </reaction>
</comment>
<dbReference type="SUPFAM" id="SSF75217">
    <property type="entry name" value="alpha/beta knot"/>
    <property type="match status" value="1"/>
</dbReference>
<dbReference type="EMBL" id="CP117812">
    <property type="protein sequence ID" value="WDE97634.1"/>
    <property type="molecule type" value="Genomic_DNA"/>
</dbReference>
<feature type="binding site" evidence="5">
    <location>
        <position position="65"/>
    </location>
    <ligand>
        <name>S-adenosyl-L-methionine</name>
        <dbReference type="ChEBI" id="CHEBI:59789"/>
    </ligand>
</feature>
<sequence>MLRIEFFVIGKTKEKWIQAGIDKYLKRLKPYANLSYKELPDISAGKRKESKIIQAISSRDILILLDEKGLDFTSVEGANWLEKVAHHCSGKLVFAVGSAYGFSQEEYNRADYKLSLSKMTFTHEMIRVFFVEQLYRMLSIQKGTPYHHV</sequence>
<comment type="subcellular location">
    <subcellularLocation>
        <location evidence="5">Cytoplasm</location>
    </subcellularLocation>
</comment>
<reference evidence="6 7" key="1">
    <citation type="submission" date="2023-02" db="EMBL/GenBank/DDBJ databases">
        <title>Genome sequence of Lentisphaera profundi SAORIC-696.</title>
        <authorList>
            <person name="Kim e."/>
            <person name="Cho J.-C."/>
            <person name="Choi A."/>
            <person name="Kang I."/>
        </authorList>
    </citation>
    <scope>NUCLEOTIDE SEQUENCE [LARGE SCALE GENOMIC DNA]</scope>
    <source>
        <strain evidence="6 7">SAORIC-696</strain>
    </source>
</reference>
<proteinExistence type="inferred from homology"/>
<comment type="similarity">
    <text evidence="4 5">Belongs to the RNA methyltransferase RlmH family.</text>
</comment>
<evidence type="ECO:0000256" key="1">
    <source>
        <dbReference type="ARBA" id="ARBA00022603"/>
    </source>
</evidence>
<dbReference type="EC" id="2.1.1.177" evidence="5"/>
<dbReference type="InterPro" id="IPR003742">
    <property type="entry name" value="RlmH-like"/>
</dbReference>
<evidence type="ECO:0000313" key="6">
    <source>
        <dbReference type="EMBL" id="WDE97634.1"/>
    </source>
</evidence>
<dbReference type="Gene3D" id="3.40.1280.10">
    <property type="match status" value="1"/>
</dbReference>
<comment type="function">
    <text evidence="5">Specifically methylates the pseudouridine at position 1915 (m3Psi1915) in 23S rRNA.</text>
</comment>
<dbReference type="Pfam" id="PF02590">
    <property type="entry name" value="SPOUT_MTase"/>
    <property type="match status" value="1"/>
</dbReference>
<organism evidence="6 7">
    <name type="scientific">Lentisphaera profundi</name>
    <dbReference type="NCBI Taxonomy" id="1658616"/>
    <lineage>
        <taxon>Bacteria</taxon>
        <taxon>Pseudomonadati</taxon>
        <taxon>Lentisphaerota</taxon>
        <taxon>Lentisphaeria</taxon>
        <taxon>Lentisphaerales</taxon>
        <taxon>Lentisphaeraceae</taxon>
        <taxon>Lentisphaera</taxon>
    </lineage>
</organism>
<dbReference type="InterPro" id="IPR029026">
    <property type="entry name" value="tRNA_m1G_MTases_N"/>
</dbReference>
<dbReference type="Proteomes" id="UP001214250">
    <property type="component" value="Chromosome 2"/>
</dbReference>
<accession>A0ABY7VWJ0</accession>
<dbReference type="PIRSF" id="PIRSF004505">
    <property type="entry name" value="MT_bac"/>
    <property type="match status" value="1"/>
</dbReference>
<dbReference type="PANTHER" id="PTHR33603:SF1">
    <property type="entry name" value="RIBOSOMAL RNA LARGE SUBUNIT METHYLTRANSFERASE H"/>
    <property type="match status" value="1"/>
</dbReference>
<gene>
    <name evidence="5" type="primary">rlmH</name>
    <name evidence="6" type="ORF">PQO03_17545</name>
</gene>
<keyword evidence="1 5" id="KW-0489">Methyltransferase</keyword>
<dbReference type="HAMAP" id="MF_00658">
    <property type="entry name" value="23SrRNA_methyltr_H"/>
    <property type="match status" value="1"/>
</dbReference>
<evidence type="ECO:0000256" key="4">
    <source>
        <dbReference type="ARBA" id="ARBA00038303"/>
    </source>
</evidence>
<dbReference type="InterPro" id="IPR029028">
    <property type="entry name" value="Alpha/beta_knot_MTases"/>
</dbReference>
<comment type="subunit">
    <text evidence="5">Homodimer.</text>
</comment>
<keyword evidence="5" id="KW-0963">Cytoplasm</keyword>